<evidence type="ECO:0000256" key="1">
    <source>
        <dbReference type="SAM" id="MobiDB-lite"/>
    </source>
</evidence>
<name>A0A564YYR7_HYMDI</name>
<organism evidence="2 3">
    <name type="scientific">Hymenolepis diminuta</name>
    <name type="common">Rat tapeworm</name>
    <dbReference type="NCBI Taxonomy" id="6216"/>
    <lineage>
        <taxon>Eukaryota</taxon>
        <taxon>Metazoa</taxon>
        <taxon>Spiralia</taxon>
        <taxon>Lophotrochozoa</taxon>
        <taxon>Platyhelminthes</taxon>
        <taxon>Cestoda</taxon>
        <taxon>Eucestoda</taxon>
        <taxon>Cyclophyllidea</taxon>
        <taxon>Hymenolepididae</taxon>
        <taxon>Hymenolepis</taxon>
    </lineage>
</organism>
<dbReference type="EMBL" id="CABIJS010000466">
    <property type="protein sequence ID" value="VUZ52159.1"/>
    <property type="molecule type" value="Genomic_DNA"/>
</dbReference>
<evidence type="ECO:0000313" key="2">
    <source>
        <dbReference type="EMBL" id="VUZ52159.1"/>
    </source>
</evidence>
<proteinExistence type="predicted"/>
<accession>A0A564YYR7</accession>
<keyword evidence="3" id="KW-1185">Reference proteome</keyword>
<dbReference type="Proteomes" id="UP000321570">
    <property type="component" value="Unassembled WGS sequence"/>
</dbReference>
<feature type="compositionally biased region" description="Basic and acidic residues" evidence="1">
    <location>
        <begin position="31"/>
        <end position="44"/>
    </location>
</feature>
<gene>
    <name evidence="2" type="ORF">WMSIL1_LOCUS10715</name>
</gene>
<evidence type="ECO:0000313" key="3">
    <source>
        <dbReference type="Proteomes" id="UP000321570"/>
    </source>
</evidence>
<reference evidence="2 3" key="1">
    <citation type="submission" date="2019-07" db="EMBL/GenBank/DDBJ databases">
        <authorList>
            <person name="Jastrzebski P J."/>
            <person name="Paukszto L."/>
            <person name="Jastrzebski P J."/>
        </authorList>
    </citation>
    <scope>NUCLEOTIDE SEQUENCE [LARGE SCALE GENOMIC DNA]</scope>
    <source>
        <strain evidence="2 3">WMS-il1</strain>
    </source>
</reference>
<dbReference type="AlphaFoldDB" id="A0A564YYR7"/>
<feature type="region of interest" description="Disordered" evidence="1">
    <location>
        <begin position="22"/>
        <end position="52"/>
    </location>
</feature>
<sequence>MSRNFVADSNLLQVHEPRVFNLKGTENELSSTDREGHFPSDNHPRNIRSSHS</sequence>
<protein>
    <submittedName>
        <fullName evidence="2">Uncharacterized protein</fullName>
    </submittedName>
</protein>